<dbReference type="STRING" id="1114924.SAMN05216258_101538"/>
<comment type="pathway">
    <text evidence="3 19">Cofactor biosynthesis; adenosylcobalamin biosynthesis; adenosylcobalamin from cob(II)yrinate a,c-diamide: step 7/7.</text>
</comment>
<evidence type="ECO:0000256" key="17">
    <source>
        <dbReference type="ARBA" id="ARBA00048623"/>
    </source>
</evidence>
<comment type="cofactor">
    <cofactor evidence="1 19">
        <name>Mg(2+)</name>
        <dbReference type="ChEBI" id="CHEBI:18420"/>
    </cofactor>
</comment>
<dbReference type="PANTHER" id="PTHR34148">
    <property type="entry name" value="ADENOSYLCOBINAMIDE-GDP RIBAZOLETRANSFERASE"/>
    <property type="match status" value="1"/>
</dbReference>
<dbReference type="GO" id="GO:0005886">
    <property type="term" value="C:plasma membrane"/>
    <property type="evidence" value="ECO:0007669"/>
    <property type="project" value="UniProtKB-SubCell"/>
</dbReference>
<comment type="catalytic activity">
    <reaction evidence="17 19">
        <text>alpha-ribazole + adenosylcob(III)inamide-GDP = adenosylcob(III)alamin + GMP + H(+)</text>
        <dbReference type="Rhea" id="RHEA:16049"/>
        <dbReference type="ChEBI" id="CHEBI:10329"/>
        <dbReference type="ChEBI" id="CHEBI:15378"/>
        <dbReference type="ChEBI" id="CHEBI:18408"/>
        <dbReference type="ChEBI" id="CHEBI:58115"/>
        <dbReference type="ChEBI" id="CHEBI:60487"/>
        <dbReference type="EC" id="2.7.8.26"/>
    </reaction>
</comment>
<evidence type="ECO:0000313" key="20">
    <source>
        <dbReference type="EMBL" id="SFH68924.1"/>
    </source>
</evidence>
<keyword evidence="21" id="KW-1185">Reference proteome</keyword>
<dbReference type="Proteomes" id="UP000199377">
    <property type="component" value="Unassembled WGS sequence"/>
</dbReference>
<comment type="catalytic activity">
    <reaction evidence="18 19">
        <text>alpha-ribazole 5'-phosphate + adenosylcob(III)inamide-GDP = adenosylcob(III)alamin 5'-phosphate + GMP + H(+)</text>
        <dbReference type="Rhea" id="RHEA:23560"/>
        <dbReference type="ChEBI" id="CHEBI:15378"/>
        <dbReference type="ChEBI" id="CHEBI:57918"/>
        <dbReference type="ChEBI" id="CHEBI:58115"/>
        <dbReference type="ChEBI" id="CHEBI:60487"/>
        <dbReference type="ChEBI" id="CHEBI:60493"/>
        <dbReference type="EC" id="2.7.8.26"/>
    </reaction>
</comment>
<dbReference type="AlphaFoldDB" id="A0A1I3C2Z3"/>
<gene>
    <name evidence="19" type="primary">cobS</name>
    <name evidence="20" type="ORF">SAMN05216258_101538</name>
</gene>
<keyword evidence="11 19" id="KW-0460">Magnesium</keyword>
<dbReference type="PANTHER" id="PTHR34148:SF1">
    <property type="entry name" value="ADENOSYLCOBINAMIDE-GDP RIBAZOLETRANSFERASE"/>
    <property type="match status" value="1"/>
</dbReference>
<keyword evidence="8 19" id="KW-0169">Cobalamin biosynthesis</keyword>
<dbReference type="UniPathway" id="UPA00148">
    <property type="reaction ID" value="UER00238"/>
</dbReference>
<feature type="transmembrane region" description="Helical" evidence="19">
    <location>
        <begin position="133"/>
        <end position="156"/>
    </location>
</feature>
<evidence type="ECO:0000256" key="12">
    <source>
        <dbReference type="ARBA" id="ARBA00022989"/>
    </source>
</evidence>
<feature type="transmembrane region" description="Helical" evidence="19">
    <location>
        <begin position="207"/>
        <end position="233"/>
    </location>
</feature>
<dbReference type="Pfam" id="PF02654">
    <property type="entry name" value="CobS"/>
    <property type="match status" value="1"/>
</dbReference>
<evidence type="ECO:0000256" key="18">
    <source>
        <dbReference type="ARBA" id="ARBA00049504"/>
    </source>
</evidence>
<evidence type="ECO:0000256" key="15">
    <source>
        <dbReference type="ARBA" id="ARBA00032605"/>
    </source>
</evidence>
<keyword evidence="10 19" id="KW-0812">Transmembrane</keyword>
<evidence type="ECO:0000256" key="8">
    <source>
        <dbReference type="ARBA" id="ARBA00022573"/>
    </source>
</evidence>
<evidence type="ECO:0000256" key="10">
    <source>
        <dbReference type="ARBA" id="ARBA00022692"/>
    </source>
</evidence>
<evidence type="ECO:0000256" key="4">
    <source>
        <dbReference type="ARBA" id="ARBA00010561"/>
    </source>
</evidence>
<name>A0A1I3C2Z3_9RHOB</name>
<evidence type="ECO:0000256" key="5">
    <source>
        <dbReference type="ARBA" id="ARBA00013200"/>
    </source>
</evidence>
<evidence type="ECO:0000256" key="3">
    <source>
        <dbReference type="ARBA" id="ARBA00004663"/>
    </source>
</evidence>
<dbReference type="GO" id="GO:0051073">
    <property type="term" value="F:adenosylcobinamide-GDP ribazoletransferase activity"/>
    <property type="evidence" value="ECO:0007669"/>
    <property type="project" value="UniProtKB-UniRule"/>
</dbReference>
<keyword evidence="7 19" id="KW-1003">Cell membrane</keyword>
<feature type="transmembrane region" description="Helical" evidence="19">
    <location>
        <begin position="86"/>
        <end position="103"/>
    </location>
</feature>
<evidence type="ECO:0000256" key="1">
    <source>
        <dbReference type="ARBA" id="ARBA00001946"/>
    </source>
</evidence>
<feature type="transmembrane region" description="Helical" evidence="19">
    <location>
        <begin position="60"/>
        <end position="80"/>
    </location>
</feature>
<dbReference type="EMBL" id="FOQH01000001">
    <property type="protein sequence ID" value="SFH68924.1"/>
    <property type="molecule type" value="Genomic_DNA"/>
</dbReference>
<dbReference type="OrthoDB" id="9794626at2"/>
<dbReference type="HAMAP" id="MF_00719">
    <property type="entry name" value="CobS"/>
    <property type="match status" value="1"/>
</dbReference>
<evidence type="ECO:0000256" key="14">
    <source>
        <dbReference type="ARBA" id="ARBA00025228"/>
    </source>
</evidence>
<dbReference type="RefSeq" id="WP_092857534.1">
    <property type="nucleotide sequence ID" value="NZ_FOQH01000001.1"/>
</dbReference>
<evidence type="ECO:0000256" key="11">
    <source>
        <dbReference type="ARBA" id="ARBA00022842"/>
    </source>
</evidence>
<evidence type="ECO:0000256" key="2">
    <source>
        <dbReference type="ARBA" id="ARBA00004651"/>
    </source>
</evidence>
<protein>
    <recommendedName>
        <fullName evidence="6 19">Adenosylcobinamide-GDP ribazoletransferase</fullName>
        <ecNumber evidence="5 19">2.7.8.26</ecNumber>
    </recommendedName>
    <alternativeName>
        <fullName evidence="16 19">Cobalamin synthase</fullName>
    </alternativeName>
    <alternativeName>
        <fullName evidence="15 19">Cobalamin-5'-phosphate synthase</fullName>
    </alternativeName>
</protein>
<keyword evidence="12 19" id="KW-1133">Transmembrane helix</keyword>
<evidence type="ECO:0000256" key="9">
    <source>
        <dbReference type="ARBA" id="ARBA00022679"/>
    </source>
</evidence>
<organism evidence="20 21">
    <name type="scientific">Albimonas pacifica</name>
    <dbReference type="NCBI Taxonomy" id="1114924"/>
    <lineage>
        <taxon>Bacteria</taxon>
        <taxon>Pseudomonadati</taxon>
        <taxon>Pseudomonadota</taxon>
        <taxon>Alphaproteobacteria</taxon>
        <taxon>Rhodobacterales</taxon>
        <taxon>Paracoccaceae</taxon>
        <taxon>Albimonas</taxon>
    </lineage>
</organism>
<evidence type="ECO:0000256" key="19">
    <source>
        <dbReference type="HAMAP-Rule" id="MF_00719"/>
    </source>
</evidence>
<evidence type="ECO:0000256" key="7">
    <source>
        <dbReference type="ARBA" id="ARBA00022475"/>
    </source>
</evidence>
<dbReference type="EC" id="2.7.8.26" evidence="5 19"/>
<evidence type="ECO:0000256" key="6">
    <source>
        <dbReference type="ARBA" id="ARBA00015850"/>
    </source>
</evidence>
<proteinExistence type="inferred from homology"/>
<comment type="function">
    <text evidence="14 19">Joins adenosylcobinamide-GDP and alpha-ribazole to generate adenosylcobalamin (Ado-cobalamin). Also synthesizes adenosylcobalamin 5'-phosphate from adenosylcobinamide-GDP and alpha-ribazole 5'-phosphate.</text>
</comment>
<comment type="subcellular location">
    <subcellularLocation>
        <location evidence="2 19">Cell membrane</location>
        <topology evidence="2 19">Multi-pass membrane protein</topology>
    </subcellularLocation>
</comment>
<comment type="similarity">
    <text evidence="4 19">Belongs to the CobS family.</text>
</comment>
<sequence>MSDPQDPDPQNAAPPRAGALGRLGEEASLLCYALQFLTRLPIPSAAAGHGPDRLARAARWFPVAGALVGLGAGLVFAAAALALPPLAAAALALAAGMALTGALHEDGLSDTLDGLGGGFTRERALEIMRDSRIGAYGAAGIGLGLLARAGALAAFAPMEGLAALVAAHAAGRAAMIPAIRFAGYARAEGAAASVAGGMPGGAFPASVLLAALVCGAAAGWAGLAALAAAYLAATAVLARLLRRLGGYTGDGLGAMEQAGEIAALLVLAALLPG</sequence>
<dbReference type="GO" id="GO:0008818">
    <property type="term" value="F:cobalamin 5'-phosphate synthase activity"/>
    <property type="evidence" value="ECO:0007669"/>
    <property type="project" value="UniProtKB-UniRule"/>
</dbReference>
<accession>A0A1I3C2Z3</accession>
<reference evidence="20 21" key="1">
    <citation type="submission" date="2016-10" db="EMBL/GenBank/DDBJ databases">
        <authorList>
            <person name="de Groot N.N."/>
        </authorList>
    </citation>
    <scope>NUCLEOTIDE SEQUENCE [LARGE SCALE GENOMIC DNA]</scope>
    <source>
        <strain evidence="20 21">CGMCC 1.11030</strain>
    </source>
</reference>
<evidence type="ECO:0000313" key="21">
    <source>
        <dbReference type="Proteomes" id="UP000199377"/>
    </source>
</evidence>
<keyword evidence="9 19" id="KW-0808">Transferase</keyword>
<evidence type="ECO:0000256" key="13">
    <source>
        <dbReference type="ARBA" id="ARBA00023136"/>
    </source>
</evidence>
<keyword evidence="13 19" id="KW-0472">Membrane</keyword>
<dbReference type="InterPro" id="IPR003805">
    <property type="entry name" value="CobS"/>
</dbReference>
<evidence type="ECO:0000256" key="16">
    <source>
        <dbReference type="ARBA" id="ARBA00032853"/>
    </source>
</evidence>
<dbReference type="GO" id="GO:0009236">
    <property type="term" value="P:cobalamin biosynthetic process"/>
    <property type="evidence" value="ECO:0007669"/>
    <property type="project" value="UniProtKB-UniRule"/>
</dbReference>